<reference evidence="3" key="1">
    <citation type="submission" date="2021-02" db="EMBL/GenBank/DDBJ databases">
        <authorList>
            <person name="Nowell W R."/>
        </authorList>
    </citation>
    <scope>NUCLEOTIDE SEQUENCE</scope>
</reference>
<dbReference type="PANTHER" id="PTHR47485">
    <property type="entry name" value="THYLAKOID LUMENAL 17.4 KDA PROTEIN, CHLOROPLASTIC"/>
    <property type="match status" value="1"/>
</dbReference>
<keyword evidence="2" id="KW-1133">Transmembrane helix</keyword>
<dbReference type="PANTHER" id="PTHR47485:SF1">
    <property type="entry name" value="THYLAKOID LUMENAL 17.4 KDA PROTEIN, CHLOROPLASTIC"/>
    <property type="match status" value="1"/>
</dbReference>
<keyword evidence="2" id="KW-0812">Transmembrane</keyword>
<gene>
    <name evidence="4" type="ORF">UXM345_LOCUS26693</name>
    <name evidence="3" type="ORF">XDN619_LOCUS2234</name>
</gene>
<keyword evidence="2" id="KW-0472">Membrane</keyword>
<dbReference type="EMBL" id="CAJOBF010005521">
    <property type="protein sequence ID" value="CAF4178217.1"/>
    <property type="molecule type" value="Genomic_DNA"/>
</dbReference>
<dbReference type="SUPFAM" id="SSF141571">
    <property type="entry name" value="Pentapeptide repeat-like"/>
    <property type="match status" value="1"/>
</dbReference>
<name>A0A816M5R6_9BILA</name>
<comment type="caution">
    <text evidence="3">The sequence shown here is derived from an EMBL/GenBank/DDBJ whole genome shotgun (WGS) entry which is preliminary data.</text>
</comment>
<feature type="transmembrane region" description="Helical" evidence="2">
    <location>
        <begin position="31"/>
        <end position="50"/>
    </location>
</feature>
<evidence type="ECO:0000256" key="1">
    <source>
        <dbReference type="ARBA" id="ARBA00022737"/>
    </source>
</evidence>
<organism evidence="3 5">
    <name type="scientific">Rotaria magnacalcarata</name>
    <dbReference type="NCBI Taxonomy" id="392030"/>
    <lineage>
        <taxon>Eukaryota</taxon>
        <taxon>Metazoa</taxon>
        <taxon>Spiralia</taxon>
        <taxon>Gnathifera</taxon>
        <taxon>Rotifera</taxon>
        <taxon>Eurotatoria</taxon>
        <taxon>Bdelloidea</taxon>
        <taxon>Philodinida</taxon>
        <taxon>Philodinidae</taxon>
        <taxon>Rotaria</taxon>
    </lineage>
</organism>
<sequence>MTVEEKCTQTGRPNHQLRRLCGVTLNRALKFIFYLLLPLALGIFTVFITVHQQNMAEQQWSEDQRIAQQQRQVERESAAKQSLDKMFNTFIKEIGELLEKNNGSLSRNPIIASIARAKVIDALLQPSAQHNSRIIRFLYESGQLRETPEQNPIDLSRVELRGITFRNTVINERDLNHMSLAASVNFGNAYIFYTELMQAHCIEAHFVQAILLHSTFSHANAKSAAFYRANLTDVDFSFANLYNADFADTQITDSELWSALSIRDALLPNGTIARDPNLIKNGEADCNISLVNHWIVALGIVTTSMFDERKNNCYFLLQSDDVGAKMFQLVKLSKLWDFNSWPRSQAVLNARMSSGVSVQLRGMSNTGKVFAQQNLNSTRTMITLDLLTTMEILEVFVVFNPLISQENMSSSWCDDIELFINYGTDIEYSQGGH</sequence>
<evidence type="ECO:0000313" key="3">
    <source>
        <dbReference type="EMBL" id="CAF1978244.1"/>
    </source>
</evidence>
<dbReference type="Pfam" id="PF00805">
    <property type="entry name" value="Pentapeptide"/>
    <property type="match status" value="1"/>
</dbReference>
<evidence type="ECO:0000313" key="4">
    <source>
        <dbReference type="EMBL" id="CAF4178217.1"/>
    </source>
</evidence>
<accession>A0A816M5R6</accession>
<evidence type="ECO:0000256" key="2">
    <source>
        <dbReference type="SAM" id="Phobius"/>
    </source>
</evidence>
<dbReference type="AlphaFoldDB" id="A0A816M5R6"/>
<evidence type="ECO:0008006" key="6">
    <source>
        <dbReference type="Google" id="ProtNLM"/>
    </source>
</evidence>
<protein>
    <recommendedName>
        <fullName evidence="6">Pentapeptide repeat-containing protein</fullName>
    </recommendedName>
</protein>
<dbReference type="InterPro" id="IPR001646">
    <property type="entry name" value="5peptide_repeat"/>
</dbReference>
<dbReference type="Gene3D" id="2.160.20.80">
    <property type="entry name" value="E3 ubiquitin-protein ligase SopA"/>
    <property type="match status" value="1"/>
</dbReference>
<proteinExistence type="predicted"/>
<keyword evidence="1" id="KW-0677">Repeat</keyword>
<evidence type="ECO:0000313" key="5">
    <source>
        <dbReference type="Proteomes" id="UP000663887"/>
    </source>
</evidence>
<dbReference type="Proteomes" id="UP000663887">
    <property type="component" value="Unassembled WGS sequence"/>
</dbReference>
<dbReference type="Proteomes" id="UP000663842">
    <property type="component" value="Unassembled WGS sequence"/>
</dbReference>
<dbReference type="EMBL" id="CAJNRG010000106">
    <property type="protein sequence ID" value="CAF1978244.1"/>
    <property type="molecule type" value="Genomic_DNA"/>
</dbReference>